<organism evidence="16 17">
    <name type="scientific">Temnothorax longispinosus</name>
    <dbReference type="NCBI Taxonomy" id="300112"/>
    <lineage>
        <taxon>Eukaryota</taxon>
        <taxon>Metazoa</taxon>
        <taxon>Ecdysozoa</taxon>
        <taxon>Arthropoda</taxon>
        <taxon>Hexapoda</taxon>
        <taxon>Insecta</taxon>
        <taxon>Pterygota</taxon>
        <taxon>Neoptera</taxon>
        <taxon>Endopterygota</taxon>
        <taxon>Hymenoptera</taxon>
        <taxon>Apocrita</taxon>
        <taxon>Aculeata</taxon>
        <taxon>Formicoidea</taxon>
        <taxon>Formicidae</taxon>
        <taxon>Myrmicinae</taxon>
        <taxon>Temnothorax</taxon>
    </lineage>
</organism>
<keyword evidence="17" id="KW-1185">Reference proteome</keyword>
<comment type="caution">
    <text evidence="16">The sequence shown here is derived from an EMBL/GenBank/DDBJ whole genome shotgun (WGS) entry which is preliminary data.</text>
</comment>
<keyword evidence="6" id="KW-1003">Cell membrane</keyword>
<feature type="coiled-coil region" evidence="13">
    <location>
        <begin position="386"/>
        <end position="441"/>
    </location>
</feature>
<protein>
    <recommendedName>
        <fullName evidence="4">Sugar transporter SWEET1</fullName>
    </recommendedName>
</protein>
<evidence type="ECO:0000256" key="1">
    <source>
        <dbReference type="ARBA" id="ARBA00004651"/>
    </source>
</evidence>
<gene>
    <name evidence="16" type="ORF">DBV15_10123</name>
</gene>
<dbReference type="AlphaFoldDB" id="A0A4S2JLZ6"/>
<evidence type="ECO:0000256" key="13">
    <source>
        <dbReference type="SAM" id="Coils"/>
    </source>
</evidence>
<feature type="transmembrane region" description="Helical" evidence="15">
    <location>
        <begin position="114"/>
        <end position="131"/>
    </location>
</feature>
<comment type="subcellular location">
    <subcellularLocation>
        <location evidence="1">Cell membrane</location>
        <topology evidence="1">Multi-pass membrane protein</topology>
    </subcellularLocation>
    <subcellularLocation>
        <location evidence="2">Golgi apparatus membrane</location>
        <topology evidence="2">Multi-pass membrane protein</topology>
    </subcellularLocation>
</comment>
<dbReference type="InterPro" id="IPR004316">
    <property type="entry name" value="SWEET_rpt"/>
</dbReference>
<evidence type="ECO:0000256" key="8">
    <source>
        <dbReference type="ARBA" id="ARBA00022692"/>
    </source>
</evidence>
<evidence type="ECO:0000256" key="2">
    <source>
        <dbReference type="ARBA" id="ARBA00004653"/>
    </source>
</evidence>
<keyword evidence="5" id="KW-0813">Transport</keyword>
<accession>A0A4S2JLZ6</accession>
<feature type="transmembrane region" description="Helical" evidence="15">
    <location>
        <begin position="83"/>
        <end position="102"/>
    </location>
</feature>
<dbReference type="GO" id="GO:0005886">
    <property type="term" value="C:plasma membrane"/>
    <property type="evidence" value="ECO:0007669"/>
    <property type="project" value="UniProtKB-SubCell"/>
</dbReference>
<evidence type="ECO:0000256" key="4">
    <source>
        <dbReference type="ARBA" id="ARBA00021741"/>
    </source>
</evidence>
<feature type="transmembrane region" description="Helical" evidence="15">
    <location>
        <begin position="24"/>
        <end position="48"/>
    </location>
</feature>
<evidence type="ECO:0000256" key="7">
    <source>
        <dbReference type="ARBA" id="ARBA00022597"/>
    </source>
</evidence>
<name>A0A4S2JLZ6_9HYME</name>
<dbReference type="EMBL" id="QBLH01003578">
    <property type="protein sequence ID" value="TGZ37225.1"/>
    <property type="molecule type" value="Genomic_DNA"/>
</dbReference>
<keyword evidence="11" id="KW-0333">Golgi apparatus</keyword>
<evidence type="ECO:0000256" key="11">
    <source>
        <dbReference type="ARBA" id="ARBA00023034"/>
    </source>
</evidence>
<feature type="region of interest" description="Disordered" evidence="14">
    <location>
        <begin position="1047"/>
        <end position="1066"/>
    </location>
</feature>
<evidence type="ECO:0000256" key="6">
    <source>
        <dbReference type="ARBA" id="ARBA00022475"/>
    </source>
</evidence>
<dbReference type="InterPro" id="IPR047664">
    <property type="entry name" value="SWEET"/>
</dbReference>
<dbReference type="Gene3D" id="1.20.1280.290">
    <property type="match status" value="2"/>
</dbReference>
<dbReference type="GO" id="GO:0051119">
    <property type="term" value="F:sugar transmembrane transporter activity"/>
    <property type="evidence" value="ECO:0007669"/>
    <property type="project" value="InterPro"/>
</dbReference>
<evidence type="ECO:0000313" key="16">
    <source>
        <dbReference type="EMBL" id="TGZ37225.1"/>
    </source>
</evidence>
<keyword evidence="12 15" id="KW-0472">Membrane</keyword>
<keyword evidence="8 15" id="KW-0812">Transmembrane</keyword>
<comment type="similarity">
    <text evidence="3">Belongs to the SWEET sugar transporter family.</text>
</comment>
<evidence type="ECO:0000256" key="15">
    <source>
        <dbReference type="SAM" id="Phobius"/>
    </source>
</evidence>
<dbReference type="FunFam" id="1.20.1280.290:FF:000004">
    <property type="entry name" value="Sugar transporter SWEET"/>
    <property type="match status" value="1"/>
</dbReference>
<feature type="transmembrane region" description="Helical" evidence="15">
    <location>
        <begin position="137"/>
        <end position="160"/>
    </location>
</feature>
<feature type="transmembrane region" description="Helical" evidence="15">
    <location>
        <begin position="199"/>
        <end position="218"/>
    </location>
</feature>
<evidence type="ECO:0000256" key="12">
    <source>
        <dbReference type="ARBA" id="ARBA00023136"/>
    </source>
</evidence>
<evidence type="ECO:0000256" key="10">
    <source>
        <dbReference type="ARBA" id="ARBA00022989"/>
    </source>
</evidence>
<dbReference type="PANTHER" id="PTHR10791:SF5">
    <property type="entry name" value="SUGAR TRANSPORTER SWEET"/>
    <property type="match status" value="1"/>
</dbReference>
<feature type="transmembrane region" description="Helical" evidence="15">
    <location>
        <begin position="172"/>
        <end position="193"/>
    </location>
</feature>
<dbReference type="GO" id="GO:0000139">
    <property type="term" value="C:Golgi membrane"/>
    <property type="evidence" value="ECO:0007669"/>
    <property type="project" value="UniProtKB-SubCell"/>
</dbReference>
<keyword evidence="13" id="KW-0175">Coiled coil</keyword>
<evidence type="ECO:0000256" key="14">
    <source>
        <dbReference type="SAM" id="MobiDB-lite"/>
    </source>
</evidence>
<proteinExistence type="inferred from homology"/>
<dbReference type="Proteomes" id="UP000310200">
    <property type="component" value="Unassembled WGS sequence"/>
</dbReference>
<dbReference type="PANTHER" id="PTHR10791">
    <property type="entry name" value="RAG1-ACTIVATING PROTEIN 1"/>
    <property type="match status" value="1"/>
</dbReference>
<keyword evidence="7" id="KW-0762">Sugar transport</keyword>
<evidence type="ECO:0000256" key="5">
    <source>
        <dbReference type="ARBA" id="ARBA00022448"/>
    </source>
</evidence>
<feature type="transmembrane region" description="Helical" evidence="15">
    <location>
        <begin position="60"/>
        <end position="77"/>
    </location>
</feature>
<evidence type="ECO:0000256" key="9">
    <source>
        <dbReference type="ARBA" id="ARBA00022737"/>
    </source>
</evidence>
<keyword evidence="10 15" id="KW-1133">Transmembrane helix</keyword>
<evidence type="ECO:0000256" key="3">
    <source>
        <dbReference type="ARBA" id="ARBA00007809"/>
    </source>
</evidence>
<keyword evidence="9" id="KW-0677">Repeat</keyword>
<sequence>MVKLRVYLSRSKSRKMVLEDYKEIVGFCAMFTTMVQMLSGTLICRNIYKKGSARGVDPMPFLGGVGLCILMLRYAWMLGDSNMINVNIFGFVTSTIYMIIYYRYAPNTNEVLKLTYKVTIFVVIFLVYAQIEDPTNVEYRFGIVITVLLLLLIAAPLVHLKKVIQTKNTEILPFPLIFMGTLVSFQWLLYGIIIDNVFVINAVGLTLSVAQLSLFVIFPSKMSQVELLNEQKTIMDDYRLPAKRAKFDNPNKNLEYRRTQEEIPTNRNAQNDDLWGDDFDEEDIEEMDLIASQACVQEANLLNNLKLFEHDLNSIKSSFPEKTTAIAYNETSCSKLAIEKSNLRLLKKNIQGTSQDITEINYSQFRNKLIDKKDYNSTFQKDNNFIVQGDKELEKLKTENKKLLNDFITKDGETAFLRQQLQQTQLRIENEKLEKMRLIEEQANQSGNIKLKEPQMLYMNTSVDKCKYTPINRATNINKNLKVKEAYVQANVYKKNIPLARISELIFGASLPEKSIVNIKVIEKTGRRNLPILQEEETFRIFENPELVKPIVTTVNGKRLTTEFVLLEITAIERRVNTEIESERCIPIINKLVLTTRELILNVITVLETIFQAMKNDDIRDMNDLYFSMVYKDHNICIKSECEADAWHEGERGVEARRLLGILSYISIESSYLSNYIAGKSQLLTRSDECYNHYLQQMTRYNTWSKKGYEFEMLEIILECVTLIERVRRSHQFTGLINAIIKLLCNVQQKVGYCDKGLEYIYLIFKELVFSRPLSLCYVSLANFIMVFSKCNVFISKLCTNSQLITIKRWKGVLHFTPDACVLQIYMAQVEHFYPDFFTAVNMTYALISSVWHLLQKNNLLRSESSESCNCYTKLLRFIINMLKKCSENKLDIIDNTEWQDSYYASKKFIFKRINYKDHACQMKCNKQNMEKHLTEIYSEKLDRNFWFDIKKIHYKVLRQGIRFLCHLAICDPDFVIRSSDIEDSFHLFIRNIAFFDDLILHENEREALDRIKTTFIVDKDVQCETETRYENTHVNQLHMTNFEKKVTPTTERSRHTGPIENYNKI</sequence>
<dbReference type="Pfam" id="PF03083">
    <property type="entry name" value="MtN3_slv"/>
    <property type="match status" value="2"/>
</dbReference>
<evidence type="ECO:0000313" key="17">
    <source>
        <dbReference type="Proteomes" id="UP000310200"/>
    </source>
</evidence>
<reference evidence="16 17" key="1">
    <citation type="journal article" date="2019" name="Philos. Trans. R. Soc. Lond., B, Biol. Sci.">
        <title>Ant behaviour and brain gene expression of defending hosts depend on the ecological success of the intruding social parasite.</title>
        <authorList>
            <person name="Kaur R."/>
            <person name="Stoldt M."/>
            <person name="Jongepier E."/>
            <person name="Feldmeyer B."/>
            <person name="Menzel F."/>
            <person name="Bornberg-Bauer E."/>
            <person name="Foitzik S."/>
        </authorList>
    </citation>
    <scope>NUCLEOTIDE SEQUENCE [LARGE SCALE GENOMIC DNA]</scope>
    <source>
        <tissue evidence="16">Whole body</tissue>
    </source>
</reference>